<keyword evidence="1" id="KW-1133">Transmembrane helix</keyword>
<sequence length="128" mass="14704">MEFWESFWSIIWWFVWAFVFVAYLMVLFSIIGDIFRDRKLGGFSKAVWVFCLIFFPFITALVYLIARGSGMAERGAAADQQHHEALLARLREVGVSSPSVEIEKAAQMREQGTITEDEFQSLKTRALA</sequence>
<keyword evidence="3" id="KW-1185">Reference proteome</keyword>
<reference evidence="2 3" key="1">
    <citation type="submission" date="2019-03" db="EMBL/GenBank/DDBJ databases">
        <title>Genomic Encyclopedia of Type Strains, Phase III (KMG-III): the genomes of soil and plant-associated and newly described type strains.</title>
        <authorList>
            <person name="Whitman W."/>
        </authorList>
    </citation>
    <scope>NUCLEOTIDE SEQUENCE [LARGE SCALE GENOMIC DNA]</scope>
    <source>
        <strain evidence="2 3">DSM 27373</strain>
    </source>
</reference>
<gene>
    <name evidence="2" type="ORF">EV640_10883</name>
</gene>
<protein>
    <submittedName>
        <fullName evidence="2">Uncharacterized protein</fullName>
    </submittedName>
</protein>
<dbReference type="EMBL" id="SOAN01000008">
    <property type="protein sequence ID" value="TDS84225.1"/>
    <property type="molecule type" value="Genomic_DNA"/>
</dbReference>
<dbReference type="Proteomes" id="UP000294506">
    <property type="component" value="Unassembled WGS sequence"/>
</dbReference>
<accession>A0A4R7FZE2</accession>
<keyword evidence="1" id="KW-0812">Transmembrane</keyword>
<evidence type="ECO:0000256" key="1">
    <source>
        <dbReference type="SAM" id="Phobius"/>
    </source>
</evidence>
<organism evidence="2 3">
    <name type="scientific">Nesterenkonia aurantiaca</name>
    <dbReference type="NCBI Taxonomy" id="1436010"/>
    <lineage>
        <taxon>Bacteria</taxon>
        <taxon>Bacillati</taxon>
        <taxon>Actinomycetota</taxon>
        <taxon>Actinomycetes</taxon>
        <taxon>Micrococcales</taxon>
        <taxon>Micrococcaceae</taxon>
        <taxon>Nesterenkonia</taxon>
    </lineage>
</organism>
<proteinExistence type="predicted"/>
<name>A0A4R7FZE2_9MICC</name>
<dbReference type="AlphaFoldDB" id="A0A4R7FZE2"/>
<dbReference type="RefSeq" id="WP_036473982.1">
    <property type="nucleotide sequence ID" value="NZ_SOAN01000008.1"/>
</dbReference>
<dbReference type="GO" id="GO:0005886">
    <property type="term" value="C:plasma membrane"/>
    <property type="evidence" value="ECO:0007669"/>
    <property type="project" value="UniProtKB-SubCell"/>
</dbReference>
<comment type="caution">
    <text evidence="2">The sequence shown here is derived from an EMBL/GenBank/DDBJ whole genome shotgun (WGS) entry which is preliminary data.</text>
</comment>
<evidence type="ECO:0000313" key="2">
    <source>
        <dbReference type="EMBL" id="TDS84225.1"/>
    </source>
</evidence>
<evidence type="ECO:0000313" key="3">
    <source>
        <dbReference type="Proteomes" id="UP000294506"/>
    </source>
</evidence>
<feature type="transmembrane region" description="Helical" evidence="1">
    <location>
        <begin position="12"/>
        <end position="35"/>
    </location>
</feature>
<feature type="transmembrane region" description="Helical" evidence="1">
    <location>
        <begin position="47"/>
        <end position="66"/>
    </location>
</feature>
<keyword evidence="1" id="KW-0472">Membrane</keyword>